<organism evidence="2 3">
    <name type="scientific">Macrostomum lignano</name>
    <dbReference type="NCBI Taxonomy" id="282301"/>
    <lineage>
        <taxon>Eukaryota</taxon>
        <taxon>Metazoa</taxon>
        <taxon>Spiralia</taxon>
        <taxon>Lophotrochozoa</taxon>
        <taxon>Platyhelminthes</taxon>
        <taxon>Rhabditophora</taxon>
        <taxon>Macrostomorpha</taxon>
        <taxon>Macrostomida</taxon>
        <taxon>Macrostomidae</taxon>
        <taxon>Macrostomum</taxon>
    </lineage>
</organism>
<feature type="compositionally biased region" description="Pro residues" evidence="1">
    <location>
        <begin position="505"/>
        <end position="515"/>
    </location>
</feature>
<sequence>VTCRAISSSQLYQQQLVGARPRRHHLCRQGPPHLAGYHPHQRMPHGHGYPPPPPHSQTPPYGVQFRPGAQPGGPYYQGPPSQQQQQQQPPPHHSPSPYHSQFAGPPGYGPQPATPAGYAQQMPPASPHHLMLGSPAPHLQQPQTPQPHTPHTPQPLHHPPSTPAASNMEISGPGTPLDQQLMSHHLGDSSGAAAASHRTPPMDKSNQNPVLISLLQEDSTSCGTPVPAQQMPMQHHGQQQHRQMFPHGAPPPAYGQQQQAVYSRNPAAGQRALPPQPQMTSPQHQQQQQQLLDPAASSSSVGGAGVRAGNSGGAKKRASRVVQILPRRGRLRRQRQLLRLRRRQRLDPRLRRLRCRAGWGRQAAARPSIRSSSSSAAAWTARCSREQQQQSLRLTIPKTKLGPQDHQAQKNPESVYDFDPAKEEATKASGNNGRAMSAGLNPASAAGSAMPAAGPGAAIYGPPAAKKSRLHADKAKKSKKHRRLDASVDSAHLSTPSSSAGASPATPPTLRPPLQLPRRSSALKSYKIPRKNTASEDAASSALQQQQQQQPPPPPQQQPPPHPLPPRFQQAASFAPAGGIRQQLYQQRHPAYPAPRQHVQHHQHHQANLFEQFRQPQQQRQFITDPAGLHQHSKDTPDSPADGPASPSPGGGAGGSGAGVGGQAATHVADGLGVDLGDAVVEPKPVNLRWVAAAPPQPLSDEVRVVDVHDGLVQDAHYDLAVQRQVAVVPDIVRQLQLAELQEHRLQVLARGSLPARLLPKGYRASARSSTSWTLRRGPRCGHRQHHQISLRGIAHVAETLTPAAESSQV</sequence>
<feature type="compositionally biased region" description="Low complexity" evidence="1">
    <location>
        <begin position="442"/>
        <end position="465"/>
    </location>
</feature>
<evidence type="ECO:0000313" key="2">
    <source>
        <dbReference type="Proteomes" id="UP000095280"/>
    </source>
</evidence>
<feature type="compositionally biased region" description="Gly residues" evidence="1">
    <location>
        <begin position="302"/>
        <end position="312"/>
    </location>
</feature>
<feature type="region of interest" description="Disordered" evidence="1">
    <location>
        <begin position="425"/>
        <end position="518"/>
    </location>
</feature>
<feature type="compositionally biased region" description="Gly residues" evidence="1">
    <location>
        <begin position="649"/>
        <end position="662"/>
    </location>
</feature>
<feature type="compositionally biased region" description="Low complexity" evidence="1">
    <location>
        <begin position="72"/>
        <end position="87"/>
    </location>
</feature>
<name>A0A1I8H2E8_9PLAT</name>
<evidence type="ECO:0000256" key="1">
    <source>
        <dbReference type="SAM" id="MobiDB-lite"/>
    </source>
</evidence>
<accession>A0A1I8H2E8</accession>
<feature type="compositionally biased region" description="Pro residues" evidence="1">
    <location>
        <begin position="144"/>
        <end position="162"/>
    </location>
</feature>
<feature type="compositionally biased region" description="Low complexity" evidence="1">
    <location>
        <begin position="229"/>
        <end position="247"/>
    </location>
</feature>
<dbReference type="WBParaSite" id="maker-uti_cns_0004041-snap-gene-0.2-mRNA-1">
    <property type="protein sequence ID" value="maker-uti_cns_0004041-snap-gene-0.2-mRNA-1"/>
    <property type="gene ID" value="maker-uti_cns_0004041-snap-gene-0.2"/>
</dbReference>
<feature type="compositionally biased region" description="Low complexity" evidence="1">
    <location>
        <begin position="361"/>
        <end position="382"/>
    </location>
</feature>
<protein>
    <submittedName>
        <fullName evidence="3">Trithorax group protein osa</fullName>
    </submittedName>
</protein>
<feature type="region of interest" description="Disordered" evidence="1">
    <location>
        <begin position="17"/>
        <end position="207"/>
    </location>
</feature>
<feature type="compositionally biased region" description="Low complexity" evidence="1">
    <location>
        <begin position="494"/>
        <end position="504"/>
    </location>
</feature>
<feature type="compositionally biased region" description="Pro residues" evidence="1">
    <location>
        <begin position="550"/>
        <end position="566"/>
    </location>
</feature>
<feature type="region of interest" description="Disordered" evidence="1">
    <location>
        <begin position="219"/>
        <end position="320"/>
    </location>
</feature>
<evidence type="ECO:0000313" key="3">
    <source>
        <dbReference type="WBParaSite" id="maker-uti_cns_0004041-snap-gene-0.2-mRNA-1"/>
    </source>
</evidence>
<feature type="region of interest" description="Disordered" evidence="1">
    <location>
        <begin position="628"/>
        <end position="664"/>
    </location>
</feature>
<feature type="region of interest" description="Disordered" evidence="1">
    <location>
        <begin position="530"/>
        <end position="570"/>
    </location>
</feature>
<reference evidence="3" key="1">
    <citation type="submission" date="2016-11" db="UniProtKB">
        <authorList>
            <consortium name="WormBaseParasite"/>
        </authorList>
    </citation>
    <scope>IDENTIFICATION</scope>
</reference>
<keyword evidence="2" id="KW-1185">Reference proteome</keyword>
<proteinExistence type="predicted"/>
<dbReference type="Proteomes" id="UP000095280">
    <property type="component" value="Unplaced"/>
</dbReference>
<feature type="compositionally biased region" description="Low complexity" evidence="1">
    <location>
        <begin position="278"/>
        <end position="301"/>
    </location>
</feature>
<feature type="region of interest" description="Disordered" evidence="1">
    <location>
        <begin position="360"/>
        <end position="384"/>
    </location>
</feature>
<dbReference type="AlphaFoldDB" id="A0A1I8H2E8"/>